<accession>A0ACB7RMU9</accession>
<dbReference type="Proteomes" id="UP000821845">
    <property type="component" value="Chromosome 8"/>
</dbReference>
<evidence type="ECO:0000313" key="2">
    <source>
        <dbReference type="Proteomes" id="UP000821845"/>
    </source>
</evidence>
<organism evidence="1 2">
    <name type="scientific">Hyalomma asiaticum</name>
    <name type="common">Tick</name>
    <dbReference type="NCBI Taxonomy" id="266040"/>
    <lineage>
        <taxon>Eukaryota</taxon>
        <taxon>Metazoa</taxon>
        <taxon>Ecdysozoa</taxon>
        <taxon>Arthropoda</taxon>
        <taxon>Chelicerata</taxon>
        <taxon>Arachnida</taxon>
        <taxon>Acari</taxon>
        <taxon>Parasitiformes</taxon>
        <taxon>Ixodida</taxon>
        <taxon>Ixodoidea</taxon>
        <taxon>Ixodidae</taxon>
        <taxon>Hyalomminae</taxon>
        <taxon>Hyalomma</taxon>
    </lineage>
</organism>
<evidence type="ECO:0000313" key="1">
    <source>
        <dbReference type="EMBL" id="KAH6924287.1"/>
    </source>
</evidence>
<sequence>MWLGDGKGRSTLERTVSSLVNSEAAVIYFDIVTPFCKDGGDHVDVIVKALVGAVMTGCSLVVPYMGSLVAGAGITALIVVAYQMVHLSVRVNSGAQEQRMAVSLEFCAENVTTATGSPNVTLETLQLRDVEQAPGRHPQAGAVNQPELVIRERPLTRNEKGREWVLPPLAWGSSTYNGKDLAWALGGTQLIDVGNSNLTSEVLVPLWRFLKLMPPAEKLKDLAVRKFRNRNRRGVASVVTSPQFHAGTGIVHLNQ</sequence>
<reference evidence="1" key="1">
    <citation type="submission" date="2020-05" db="EMBL/GenBank/DDBJ databases">
        <title>Large-scale comparative analyses of tick genomes elucidate their genetic diversity and vector capacities.</title>
        <authorList>
            <person name="Jia N."/>
            <person name="Wang J."/>
            <person name="Shi W."/>
            <person name="Du L."/>
            <person name="Sun Y."/>
            <person name="Zhan W."/>
            <person name="Jiang J."/>
            <person name="Wang Q."/>
            <person name="Zhang B."/>
            <person name="Ji P."/>
            <person name="Sakyi L.B."/>
            <person name="Cui X."/>
            <person name="Yuan T."/>
            <person name="Jiang B."/>
            <person name="Yang W."/>
            <person name="Lam T.T.-Y."/>
            <person name="Chang Q."/>
            <person name="Ding S."/>
            <person name="Wang X."/>
            <person name="Zhu J."/>
            <person name="Ruan X."/>
            <person name="Zhao L."/>
            <person name="Wei J."/>
            <person name="Que T."/>
            <person name="Du C."/>
            <person name="Cheng J."/>
            <person name="Dai P."/>
            <person name="Han X."/>
            <person name="Huang E."/>
            <person name="Gao Y."/>
            <person name="Liu J."/>
            <person name="Shao H."/>
            <person name="Ye R."/>
            <person name="Li L."/>
            <person name="Wei W."/>
            <person name="Wang X."/>
            <person name="Wang C."/>
            <person name="Yang T."/>
            <person name="Huo Q."/>
            <person name="Li W."/>
            <person name="Guo W."/>
            <person name="Chen H."/>
            <person name="Zhou L."/>
            <person name="Ni X."/>
            <person name="Tian J."/>
            <person name="Zhou Y."/>
            <person name="Sheng Y."/>
            <person name="Liu T."/>
            <person name="Pan Y."/>
            <person name="Xia L."/>
            <person name="Li J."/>
            <person name="Zhao F."/>
            <person name="Cao W."/>
        </authorList>
    </citation>
    <scope>NUCLEOTIDE SEQUENCE</scope>
    <source>
        <strain evidence="1">Hyas-2018</strain>
    </source>
</reference>
<dbReference type="EMBL" id="CM023488">
    <property type="protein sequence ID" value="KAH6924287.1"/>
    <property type="molecule type" value="Genomic_DNA"/>
</dbReference>
<proteinExistence type="predicted"/>
<protein>
    <submittedName>
        <fullName evidence="1">Uncharacterized protein</fullName>
    </submittedName>
</protein>
<name>A0ACB7RMU9_HYAAI</name>
<comment type="caution">
    <text evidence="1">The sequence shown here is derived from an EMBL/GenBank/DDBJ whole genome shotgun (WGS) entry which is preliminary data.</text>
</comment>
<gene>
    <name evidence="1" type="ORF">HPB50_014637</name>
</gene>
<keyword evidence="2" id="KW-1185">Reference proteome</keyword>